<keyword evidence="4" id="KW-1133">Transmembrane helix</keyword>
<feature type="compositionally biased region" description="Basic residues" evidence="3">
    <location>
        <begin position="1"/>
        <end position="17"/>
    </location>
</feature>
<keyword evidence="6" id="KW-1185">Reference proteome</keyword>
<feature type="compositionally biased region" description="Low complexity" evidence="3">
    <location>
        <begin position="154"/>
        <end position="172"/>
    </location>
</feature>
<proteinExistence type="predicted"/>
<evidence type="ECO:0000313" key="5">
    <source>
        <dbReference type="EMBL" id="WUM21723.1"/>
    </source>
</evidence>
<organism evidence="5 6">
    <name type="scientific">Williamsia herbipolensis</name>
    <dbReference type="NCBI Taxonomy" id="1603258"/>
    <lineage>
        <taxon>Bacteria</taxon>
        <taxon>Bacillati</taxon>
        <taxon>Actinomycetota</taxon>
        <taxon>Actinomycetes</taxon>
        <taxon>Mycobacteriales</taxon>
        <taxon>Nocardiaceae</taxon>
        <taxon>Williamsia</taxon>
    </lineage>
</organism>
<dbReference type="PANTHER" id="PTHR37042">
    <property type="entry name" value="OUTER MEMBRANE PROTEIN RV1973"/>
    <property type="match status" value="1"/>
</dbReference>
<evidence type="ECO:0000313" key="6">
    <source>
        <dbReference type="Proteomes" id="UP001432128"/>
    </source>
</evidence>
<dbReference type="PANTHER" id="PTHR37042:SF4">
    <property type="entry name" value="OUTER MEMBRANE PROTEIN RV1973"/>
    <property type="match status" value="1"/>
</dbReference>
<comment type="subcellular location">
    <subcellularLocation>
        <location evidence="1">Membrane</location>
    </subcellularLocation>
</comment>
<dbReference type="KEGG" id="whr:OG579_08090"/>
<evidence type="ECO:0000256" key="4">
    <source>
        <dbReference type="SAM" id="Phobius"/>
    </source>
</evidence>
<dbReference type="Proteomes" id="UP001432128">
    <property type="component" value="Chromosome"/>
</dbReference>
<feature type="compositionally biased region" description="Basic and acidic residues" evidence="3">
    <location>
        <begin position="40"/>
        <end position="71"/>
    </location>
</feature>
<evidence type="ECO:0000256" key="3">
    <source>
        <dbReference type="SAM" id="MobiDB-lite"/>
    </source>
</evidence>
<evidence type="ECO:0008006" key="7">
    <source>
        <dbReference type="Google" id="ProtNLM"/>
    </source>
</evidence>
<gene>
    <name evidence="5" type="ORF">OG579_08090</name>
</gene>
<keyword evidence="2 4" id="KW-0472">Membrane</keyword>
<feature type="compositionally biased region" description="Low complexity" evidence="3">
    <location>
        <begin position="103"/>
        <end position="131"/>
    </location>
</feature>
<dbReference type="GO" id="GO:0016020">
    <property type="term" value="C:membrane"/>
    <property type="evidence" value="ECO:0007669"/>
    <property type="project" value="UniProtKB-SubCell"/>
</dbReference>
<dbReference type="EMBL" id="CP108021">
    <property type="protein sequence ID" value="WUM21723.1"/>
    <property type="molecule type" value="Genomic_DNA"/>
</dbReference>
<sequence>MTTPRPPRRGTTGKRVPKVAGHTPAKAVPEKVQPAKAGPKKAESKKPEPKKVEPTKLEAAKVEPTTRDTTAEKTPPAPAPTPTPDATAAAASVVETPDAGEWTSADDAGTAATADTDTTASADTATADTSAEPATGPRGKRPPAAKVSTIKPQRAGTAAARPAAASDTTTSSRRIRLAAPGWRAVSIVAALAVVFGIIAAISAAKPGVSLSANQAFVDPGITSEVTSQAKSRICSVFAVNYAKMDEWQATAAANVTGEAAQRFSQYNTAVRDALQQTGLTAGGVDCRVDSVGVKSIQDGNALLIVNLIISQTQDQQAAGSGTKRYQVSMKQVNGKWLISNFADF</sequence>
<evidence type="ECO:0000256" key="1">
    <source>
        <dbReference type="ARBA" id="ARBA00004370"/>
    </source>
</evidence>
<dbReference type="RefSeq" id="WP_328858719.1">
    <property type="nucleotide sequence ID" value="NZ_CP108021.1"/>
</dbReference>
<name>A0AAU4K6F8_9NOCA</name>
<accession>A0AAU4K6F8</accession>
<keyword evidence="4" id="KW-0812">Transmembrane</keyword>
<dbReference type="AlphaFoldDB" id="A0AAU4K6F8"/>
<evidence type="ECO:0000256" key="2">
    <source>
        <dbReference type="ARBA" id="ARBA00023136"/>
    </source>
</evidence>
<feature type="region of interest" description="Disordered" evidence="3">
    <location>
        <begin position="1"/>
        <end position="172"/>
    </location>
</feature>
<feature type="transmembrane region" description="Helical" evidence="4">
    <location>
        <begin position="182"/>
        <end position="204"/>
    </location>
</feature>
<reference evidence="5 6" key="1">
    <citation type="submission" date="2022-10" db="EMBL/GenBank/DDBJ databases">
        <title>The complete genomes of actinobacterial strains from the NBC collection.</title>
        <authorList>
            <person name="Joergensen T.S."/>
            <person name="Alvarez Arevalo M."/>
            <person name="Sterndorff E.B."/>
            <person name="Faurdal D."/>
            <person name="Vuksanovic O."/>
            <person name="Mourched A.-S."/>
            <person name="Charusanti P."/>
            <person name="Shaw S."/>
            <person name="Blin K."/>
            <person name="Weber T."/>
        </authorList>
    </citation>
    <scope>NUCLEOTIDE SEQUENCE [LARGE SCALE GENOMIC DNA]</scope>
    <source>
        <strain evidence="5 6">NBC_00319</strain>
    </source>
</reference>
<protein>
    <recommendedName>
        <fullName evidence="7">Mce-associated membrane protein</fullName>
    </recommendedName>
</protein>